<dbReference type="EMBL" id="DS999441">
    <property type="protein sequence ID" value="EED86244.1"/>
    <property type="molecule type" value="Genomic_DNA"/>
</dbReference>
<dbReference type="Proteomes" id="UP000001449">
    <property type="component" value="Unassembled WGS sequence"/>
</dbReference>
<reference evidence="1 2" key="1">
    <citation type="journal article" date="2004" name="Science">
        <title>The genome of the diatom Thalassiosira pseudonana: ecology, evolution, and metabolism.</title>
        <authorList>
            <person name="Armbrust E.V."/>
            <person name="Berges J.A."/>
            <person name="Bowler C."/>
            <person name="Green B.R."/>
            <person name="Martinez D."/>
            <person name="Putnam N.H."/>
            <person name="Zhou S."/>
            <person name="Allen A.E."/>
            <person name="Apt K.E."/>
            <person name="Bechner M."/>
            <person name="Brzezinski M.A."/>
            <person name="Chaal B.K."/>
            <person name="Chiovitti A."/>
            <person name="Davis A.K."/>
            <person name="Demarest M.S."/>
            <person name="Detter J.C."/>
            <person name="Glavina T."/>
            <person name="Goodstein D."/>
            <person name="Hadi M.Z."/>
            <person name="Hellsten U."/>
            <person name="Hildebrand M."/>
            <person name="Jenkins B.D."/>
            <person name="Jurka J."/>
            <person name="Kapitonov V.V."/>
            <person name="Kroger N."/>
            <person name="Lau W.W."/>
            <person name="Lane T.W."/>
            <person name="Larimer F.W."/>
            <person name="Lippmeier J.C."/>
            <person name="Lucas S."/>
            <person name="Medina M."/>
            <person name="Montsant A."/>
            <person name="Obornik M."/>
            <person name="Parker M.S."/>
            <person name="Palenik B."/>
            <person name="Pazour G.J."/>
            <person name="Richardson P.M."/>
            <person name="Rynearson T.A."/>
            <person name="Saito M.A."/>
            <person name="Schwartz D.C."/>
            <person name="Thamatrakoln K."/>
            <person name="Valentin K."/>
            <person name="Vardi A."/>
            <person name="Wilkerson F.P."/>
            <person name="Rokhsar D.S."/>
        </authorList>
    </citation>
    <scope>NUCLEOTIDE SEQUENCE [LARGE SCALE GENOMIC DNA]</scope>
    <source>
        <strain evidence="1 2">CCMP1335</strain>
    </source>
</reference>
<dbReference type="PANTHER" id="PTHR43642">
    <property type="entry name" value="HYBRID SIGNAL TRANSDUCTION HISTIDINE KINASE G"/>
    <property type="match status" value="1"/>
</dbReference>
<evidence type="ECO:0008006" key="3">
    <source>
        <dbReference type="Google" id="ProtNLM"/>
    </source>
</evidence>
<dbReference type="InterPro" id="IPR053159">
    <property type="entry name" value="Hybrid_Histidine_Kinase"/>
</dbReference>
<dbReference type="KEGG" id="tps:THAPSDRAFT_bd858"/>
<dbReference type="HOGENOM" id="CLU_001993_0_0_1"/>
<sequence length="852" mass="96276">MHQDDLIAELAAQANDAASSKKGSGRNRLLYLFQVLVESLCCGGLPLTIVLDDLHWADDIALEMLSHLVDMLRNSTDKSFHGGLLLLGSFRDNEVEKDGSLMRQIEIMGQGSANVIVLSIKDLSEKDISNMLSFKLCLPTRLTRPLAEIVHRKTRGNPYYVKQFLESIISNTLLQFSVKERRWIWDEDVIDLQMISDGVANLLTQKLERLSPNVLITLKVCCCLGFQVEESAIAMLNSDDFPFNLTEGLDSAVKEGLMEKAGPVFAFSHDLLKEAVYNLIPTDTRLCLHKKIGLTLANRSEYDTAISRLAVEQLNLCKDCVDMLDTSQRLQSAWLNLAAGKSSITSSSFAQACDYFEAGISFLEEDHWSTQRAYCKDLDHEDVCKYGEVHSGDQYWVRMGVVALKCFSLLFLCRYFVFVLSLAQCQSLDVLQHLGEAFIPPDEISMTDVAGKVKDIQSLLQNVTKDDFKSIPVMSDATKLNAMQIMALLCSYAHMAKAIILPYLSYRMIELTKQYGMCDDAIVGLAVMGFALISLANDIQLGYNVGKIAEFLAEESPNRHSLRVRISVVWDGNTKLFVEPCQSVFSKIMWVYNSAKLNGDIDTAMVSAMNYCFGMFLTGEKLEKVGSYLVRFLQEMEHLSHHMLNKVVCIYLCYTTFTGVTDEDAVKGFEVKSYEELRKIGVESGDQFLLFHVDFHQILHHCYFREFVDVDRIARANRSTGEPKRLLDGFIAFFDGLACLCLARQTFQAKYRTIGEQVIETMIELAHHSRWNIENKLFLMQAELHYLNGEYEKAEASYEASIASARSHRFLNEEAYAYELYGVYLLENRMVDKLPPSALSLFRTAQFDASLV</sequence>
<reference evidence="1 2" key="2">
    <citation type="journal article" date="2008" name="Nature">
        <title>The Phaeodactylum genome reveals the evolutionary history of diatom genomes.</title>
        <authorList>
            <person name="Bowler C."/>
            <person name="Allen A.E."/>
            <person name="Badger J.H."/>
            <person name="Grimwood J."/>
            <person name="Jabbari K."/>
            <person name="Kuo A."/>
            <person name="Maheswari U."/>
            <person name="Martens C."/>
            <person name="Maumus F."/>
            <person name="Otillar R.P."/>
            <person name="Rayko E."/>
            <person name="Salamov A."/>
            <person name="Vandepoele K."/>
            <person name="Beszteri B."/>
            <person name="Gruber A."/>
            <person name="Heijde M."/>
            <person name="Katinka M."/>
            <person name="Mock T."/>
            <person name="Valentin K."/>
            <person name="Verret F."/>
            <person name="Berges J.A."/>
            <person name="Brownlee C."/>
            <person name="Cadoret J.P."/>
            <person name="Chiovitti A."/>
            <person name="Choi C.J."/>
            <person name="Coesel S."/>
            <person name="De Martino A."/>
            <person name="Detter J.C."/>
            <person name="Durkin C."/>
            <person name="Falciatore A."/>
            <person name="Fournet J."/>
            <person name="Haruta M."/>
            <person name="Huysman M.J."/>
            <person name="Jenkins B.D."/>
            <person name="Jiroutova K."/>
            <person name="Jorgensen R.E."/>
            <person name="Joubert Y."/>
            <person name="Kaplan A."/>
            <person name="Kroger N."/>
            <person name="Kroth P.G."/>
            <person name="La Roche J."/>
            <person name="Lindquist E."/>
            <person name="Lommer M."/>
            <person name="Martin-Jezequel V."/>
            <person name="Lopez P.J."/>
            <person name="Lucas S."/>
            <person name="Mangogna M."/>
            <person name="McGinnis K."/>
            <person name="Medlin L.K."/>
            <person name="Montsant A."/>
            <person name="Oudot-Le Secq M.P."/>
            <person name="Napoli C."/>
            <person name="Obornik M."/>
            <person name="Parker M.S."/>
            <person name="Petit J.L."/>
            <person name="Porcel B.M."/>
            <person name="Poulsen N."/>
            <person name="Robison M."/>
            <person name="Rychlewski L."/>
            <person name="Rynearson T.A."/>
            <person name="Schmutz J."/>
            <person name="Shapiro H."/>
            <person name="Siaut M."/>
            <person name="Stanley M."/>
            <person name="Sussman M.R."/>
            <person name="Taylor A.R."/>
            <person name="Vardi A."/>
            <person name="von Dassow P."/>
            <person name="Vyverman W."/>
            <person name="Willis A."/>
            <person name="Wyrwicz L.S."/>
            <person name="Rokhsar D.S."/>
            <person name="Weissenbach J."/>
            <person name="Armbrust E.V."/>
            <person name="Green B.R."/>
            <person name="Van de Peer Y."/>
            <person name="Grigoriev I.V."/>
        </authorList>
    </citation>
    <scope>NUCLEOTIDE SEQUENCE [LARGE SCALE GENOMIC DNA]</scope>
    <source>
        <strain evidence="1 2">CCMP1335</strain>
    </source>
</reference>
<organism evidence="1 2">
    <name type="scientific">Thalassiosira pseudonana</name>
    <name type="common">Marine diatom</name>
    <name type="synonym">Cyclotella nana</name>
    <dbReference type="NCBI Taxonomy" id="35128"/>
    <lineage>
        <taxon>Eukaryota</taxon>
        <taxon>Sar</taxon>
        <taxon>Stramenopiles</taxon>
        <taxon>Ochrophyta</taxon>
        <taxon>Bacillariophyta</taxon>
        <taxon>Coscinodiscophyceae</taxon>
        <taxon>Thalassiosirophycidae</taxon>
        <taxon>Thalassiosirales</taxon>
        <taxon>Thalassiosiraceae</taxon>
        <taxon>Thalassiosira</taxon>
    </lineage>
</organism>
<dbReference type="InParanoid" id="B8LEH4"/>
<evidence type="ECO:0000313" key="2">
    <source>
        <dbReference type="Proteomes" id="UP000001449"/>
    </source>
</evidence>
<dbReference type="AlphaFoldDB" id="B8LEH4"/>
<dbReference type="PANTHER" id="PTHR43642:SF1">
    <property type="entry name" value="HYBRID SIGNAL TRANSDUCTION HISTIDINE KINASE G"/>
    <property type="match status" value="1"/>
</dbReference>
<keyword evidence="2" id="KW-1185">Reference proteome</keyword>
<proteinExistence type="predicted"/>
<gene>
    <name evidence="1" type="ORF">THAPSDRAFT_bd858</name>
</gene>
<dbReference type="PaxDb" id="35128-Thapsdraft858"/>
<protein>
    <recommendedName>
        <fullName evidence="3">Orc1-like AAA ATPase domain-containing protein</fullName>
    </recommendedName>
</protein>
<accession>B8LEH4</accession>
<name>B8LEH4_THAPS</name>
<dbReference type="RefSeq" id="XP_002297427.1">
    <property type="nucleotide sequence ID" value="XM_002297391.1"/>
</dbReference>
<evidence type="ECO:0000313" key="1">
    <source>
        <dbReference type="EMBL" id="EED86244.1"/>
    </source>
</evidence>
<dbReference type="GeneID" id="7446034"/>